<dbReference type="Proteomes" id="UP001549320">
    <property type="component" value="Unassembled WGS sequence"/>
</dbReference>
<accession>A0ABV2QEK7</accession>
<dbReference type="Gene3D" id="2.60.40.10">
    <property type="entry name" value="Immunoglobulins"/>
    <property type="match status" value="1"/>
</dbReference>
<evidence type="ECO:0000256" key="4">
    <source>
        <dbReference type="ARBA" id="ARBA00022525"/>
    </source>
</evidence>
<dbReference type="CDD" id="cd00102">
    <property type="entry name" value="IPT"/>
    <property type="match status" value="1"/>
</dbReference>
<protein>
    <submittedName>
        <fullName evidence="10">Outer membrane repeat protein</fullName>
    </submittedName>
</protein>
<gene>
    <name evidence="10" type="ORF">ABIE13_004601</name>
</gene>
<evidence type="ECO:0000259" key="9">
    <source>
        <dbReference type="SMART" id="SM00429"/>
    </source>
</evidence>
<dbReference type="NCBIfam" id="TIGR04174">
    <property type="entry name" value="IPTL_CTERM"/>
    <property type="match status" value="1"/>
</dbReference>
<dbReference type="InterPro" id="IPR059226">
    <property type="entry name" value="Choice_anch_Q_dom"/>
</dbReference>
<dbReference type="InterPro" id="IPR026442">
    <property type="entry name" value="IPTL_CTERM"/>
</dbReference>
<dbReference type="Pfam" id="PF01833">
    <property type="entry name" value="TIG"/>
    <property type="match status" value="1"/>
</dbReference>
<feature type="signal peptide" evidence="8">
    <location>
        <begin position="1"/>
        <end position="45"/>
    </location>
</feature>
<dbReference type="EMBL" id="JBEPSH010000009">
    <property type="protein sequence ID" value="MET4579473.1"/>
    <property type="molecule type" value="Genomic_DNA"/>
</dbReference>
<keyword evidence="11" id="KW-1185">Reference proteome</keyword>
<dbReference type="InterPro" id="IPR002909">
    <property type="entry name" value="IPT_dom"/>
</dbReference>
<feature type="chain" id="PRO_5047261878" evidence="8">
    <location>
        <begin position="46"/>
        <end position="812"/>
    </location>
</feature>
<sequence>MTVHHTPAHLHVSPALPIRRRSPGGVCAKALLALAATLSAGAAQAAACTTNTVLYAAPAAVGTGNGTSWANANSLQGALALAHGNTTAGQCFEVRVKQGVYKPAVPAAPAAVTDAERSISFAISRPLQLKGGYTGNTSVPSERVLNTRNTVLSGDIDNNDAGASANGGITALASDIQGKNSFHVLTVGGTGSTGAGGPYTADAADTSYTLIEGFSITGGQADAGNFPHDQGGALLCNGRGAGSVCSPGIRHANFIGNSARFDGGAIYNSAFEGTSSPTISHATFNGNLARVGGAIYNSGFLGTSSPDISHATFNGNLAETYGGAIYNGSTISPTISHATFSSNLAGLDGSSIASTTGSPTITASILWGPGQQIFDSSTNFPSTVQWSIVQGGWTGAGANNLNTDPLLGTLQDNGGPTWTRRLHAGSPAIDSVACNASGTTVTEDQRRVARPQGANCDIGAVEMATTPTVTAISPPTGPTLGGTAVTVTGTSFTGATSATACGAALINLVVVNDTTLTGTTPAHAAAVCDVVVTTAIGSGTGAALFSYTSSASNQVLTFGAAPTLTVGGPAGTVSATSSAPVLDSLTTFSSLTPAICTVSGSSVTPLAAGVCTVAANNPGNADYTAAPQVTQVITVGTASPPVRSVTGTPPGTSPITASFTGGSATCGYASSQFPTAVALGGTLPAGYSFDQGAFGFTTTVCGTGATLTLTLTFDQPLAANAKLFKFNGTTWAEFPATMSGNTVTYQVTDGGAGDSNPVDGVITDPVAVGAPNVVVPLMVTPVPTLGQWALVLLSLMAATLGAGTLQRRGVMD</sequence>
<comment type="caution">
    <text evidence="10">The sequence shown here is derived from an EMBL/GenBank/DDBJ whole genome shotgun (WGS) entry which is preliminary data.</text>
</comment>
<keyword evidence="7" id="KW-0998">Cell outer membrane</keyword>
<evidence type="ECO:0000313" key="11">
    <source>
        <dbReference type="Proteomes" id="UP001549320"/>
    </source>
</evidence>
<evidence type="ECO:0000256" key="2">
    <source>
        <dbReference type="ARBA" id="ARBA00004442"/>
    </source>
</evidence>
<dbReference type="SMART" id="SM00429">
    <property type="entry name" value="IPT"/>
    <property type="match status" value="1"/>
</dbReference>
<dbReference type="SUPFAM" id="SSF81296">
    <property type="entry name" value="E set domains"/>
    <property type="match status" value="1"/>
</dbReference>
<dbReference type="InterPro" id="IPR013783">
    <property type="entry name" value="Ig-like_fold"/>
</dbReference>
<dbReference type="SUPFAM" id="SSF51126">
    <property type="entry name" value="Pectin lyase-like"/>
    <property type="match status" value="1"/>
</dbReference>
<feature type="domain" description="IPT/TIG" evidence="9">
    <location>
        <begin position="466"/>
        <end position="548"/>
    </location>
</feature>
<dbReference type="Pfam" id="PF18203">
    <property type="entry name" value="IPTL-CTERM"/>
    <property type="match status" value="1"/>
</dbReference>
<dbReference type="NCBIfam" id="NF041766">
    <property type="entry name" value="choice_anch_U"/>
    <property type="match status" value="1"/>
</dbReference>
<evidence type="ECO:0000256" key="1">
    <source>
        <dbReference type="ARBA" id="ARBA00004196"/>
    </source>
</evidence>
<evidence type="ECO:0000256" key="8">
    <source>
        <dbReference type="SAM" id="SignalP"/>
    </source>
</evidence>
<evidence type="ECO:0000256" key="5">
    <source>
        <dbReference type="ARBA" id="ARBA00022729"/>
    </source>
</evidence>
<name>A0ABV2QEK7_9BURK</name>
<dbReference type="NCBIfam" id="TIGR01376">
    <property type="entry name" value="POMP_repeat"/>
    <property type="match status" value="1"/>
</dbReference>
<dbReference type="InterPro" id="IPR053784">
    <property type="entry name" value="Choice_anch_U_dom"/>
</dbReference>
<keyword evidence="4" id="KW-0964">Secreted</keyword>
<comment type="subcellular location">
    <subcellularLocation>
        <location evidence="1">Cell envelope</location>
    </subcellularLocation>
    <subcellularLocation>
        <location evidence="2">Cell outer membrane</location>
    </subcellularLocation>
    <subcellularLocation>
        <location evidence="3">Secreted</location>
    </subcellularLocation>
</comment>
<organism evidence="10 11">
    <name type="scientific">Ottowia thiooxydans</name>
    <dbReference type="NCBI Taxonomy" id="219182"/>
    <lineage>
        <taxon>Bacteria</taxon>
        <taxon>Pseudomonadati</taxon>
        <taxon>Pseudomonadota</taxon>
        <taxon>Betaproteobacteria</taxon>
        <taxon>Burkholderiales</taxon>
        <taxon>Comamonadaceae</taxon>
        <taxon>Ottowia</taxon>
    </lineage>
</organism>
<dbReference type="InterPro" id="IPR003368">
    <property type="entry name" value="POMP_repeat"/>
</dbReference>
<evidence type="ECO:0000313" key="10">
    <source>
        <dbReference type="EMBL" id="MET4579473.1"/>
    </source>
</evidence>
<evidence type="ECO:0000256" key="3">
    <source>
        <dbReference type="ARBA" id="ARBA00004613"/>
    </source>
</evidence>
<dbReference type="InterPro" id="IPR011050">
    <property type="entry name" value="Pectin_lyase_fold/virulence"/>
</dbReference>
<keyword evidence="6" id="KW-0472">Membrane</keyword>
<proteinExistence type="predicted"/>
<evidence type="ECO:0000256" key="6">
    <source>
        <dbReference type="ARBA" id="ARBA00023136"/>
    </source>
</evidence>
<dbReference type="InterPro" id="IPR014756">
    <property type="entry name" value="Ig_E-set"/>
</dbReference>
<dbReference type="NCBIfam" id="NF041518">
    <property type="entry name" value="choice_anch_Q"/>
    <property type="match status" value="1"/>
</dbReference>
<dbReference type="RefSeq" id="WP_354447589.1">
    <property type="nucleotide sequence ID" value="NZ_JBEPSH010000009.1"/>
</dbReference>
<reference evidence="10 11" key="1">
    <citation type="submission" date="2024-06" db="EMBL/GenBank/DDBJ databases">
        <title>Sorghum-associated microbial communities from plants grown in Nebraska, USA.</title>
        <authorList>
            <person name="Schachtman D."/>
        </authorList>
    </citation>
    <scope>NUCLEOTIDE SEQUENCE [LARGE SCALE GENOMIC DNA]</scope>
    <source>
        <strain evidence="10 11">2709</strain>
    </source>
</reference>
<evidence type="ECO:0000256" key="7">
    <source>
        <dbReference type="ARBA" id="ARBA00023237"/>
    </source>
</evidence>
<keyword evidence="5 8" id="KW-0732">Signal</keyword>